<evidence type="ECO:0000256" key="2">
    <source>
        <dbReference type="ARBA" id="ARBA00022723"/>
    </source>
</evidence>
<name>A0ABD2WN77_9HYME</name>
<comment type="caution">
    <text evidence="10">The sequence shown here is derived from an EMBL/GenBank/DDBJ whole genome shotgun (WGS) entry which is preliminary data.</text>
</comment>
<keyword evidence="7" id="KW-0325">Glycoprotein</keyword>
<evidence type="ECO:0000256" key="3">
    <source>
        <dbReference type="ARBA" id="ARBA00022801"/>
    </source>
</evidence>
<dbReference type="InterPro" id="IPR041645">
    <property type="entry name" value="ADAMTS_CR_2"/>
</dbReference>
<evidence type="ECO:0000313" key="11">
    <source>
        <dbReference type="Proteomes" id="UP001627154"/>
    </source>
</evidence>
<proteinExistence type="predicted"/>
<keyword evidence="6" id="KW-1015">Disulfide bond</keyword>
<dbReference type="Pfam" id="PF17771">
    <property type="entry name" value="ADAMTS_CR_2"/>
    <property type="match status" value="4"/>
</dbReference>
<evidence type="ECO:0000256" key="5">
    <source>
        <dbReference type="ARBA" id="ARBA00023049"/>
    </source>
</evidence>
<dbReference type="InterPro" id="IPR024079">
    <property type="entry name" value="MetalloPept_cat_dom_sf"/>
</dbReference>
<feature type="active site" evidence="8">
    <location>
        <position position="371"/>
    </location>
</feature>
<keyword evidence="3" id="KW-0378">Hydrolase</keyword>
<sequence length="805" mass="91956">MTKKEIKSVFGVDHKNVPNLEYEVVPVYHTLDGNEKKSAKSMNFKAFKRNYTLQLQKNDGVLIGSETPIYIARISPKNESAIIYEKMKFPLPKDLKLYHDVHKRSSVITHKGQEDNRLHINGIIEDGIHLRSLPSRVHEKVIEYRKKFEPNFESVLHSTRSPLTYHVAIKSNYTYKPKQYKSFKSSSAIQNYLRVHTQGRIKRHSDIPPIIDNTVYPKILVTLDYEYYQLFHDDVNELAKYMIAFWNGVDLKFRSVFDPEVRLNIAGFILPKEPKAVYYMIENHRHSGTILTEETVESIGRYFKHMTDIPHENYDVVVGLTNRNLTDSTYIDPLSEIKGIAQIAGTCFRGLNAAVLVDAGLGTGIHNAAHELAHTFDVHHDGPEAKEASGENCDWNDGYIMSYKRINANFFYWSNCSIAAMQKFFNDPSRSACVRHKPNPGKLFPSIYPGHVVSRNKQCLRYTEDKKFFAEKSSQSNCMNLTCIKYYPDLIMYRHVIPLDGTYCGEGKSCFGGECIFDVNSNQAELDPADITDSSELPGKIFTRNRQCQFANKSYYSESGDIESAADCKNLICTDGEESIKLPYPLEDGSFCGPRQICYAGACVPDLSAPELKFPDKVYSREEQCQEKSSNLHAFKASTYAFFKYEHDCSFLRCIKVINEKGDTVNFGTTRFTYPPIDGTYCGKGKACFDGYCIDNERAVYEPNKGKNWKHLPGRFFSRNNQCYFFMRQNDKSPTNIWKSNEAMENVCSHLSCEFSATPGKMQNMTFPPVDGTPCGKKRICFDGECVEDKKPTTTTWSKFKSFFG</sequence>
<reference evidence="10 11" key="1">
    <citation type="journal article" date="2024" name="bioRxiv">
        <title>A reference genome for Trichogramma kaykai: A tiny desert-dwelling parasitoid wasp with competing sex-ratio distorters.</title>
        <authorList>
            <person name="Culotta J."/>
            <person name="Lindsey A.R."/>
        </authorList>
    </citation>
    <scope>NUCLEOTIDE SEQUENCE [LARGE SCALE GENOMIC DNA]</scope>
    <source>
        <strain evidence="10 11">KSX58</strain>
    </source>
</reference>
<evidence type="ECO:0000256" key="1">
    <source>
        <dbReference type="ARBA" id="ARBA00022670"/>
    </source>
</evidence>
<evidence type="ECO:0000259" key="9">
    <source>
        <dbReference type="PROSITE" id="PS50215"/>
    </source>
</evidence>
<evidence type="ECO:0000256" key="8">
    <source>
        <dbReference type="PROSITE-ProRule" id="PRU00276"/>
    </source>
</evidence>
<dbReference type="InterPro" id="IPR001590">
    <property type="entry name" value="Peptidase_M12B"/>
</dbReference>
<dbReference type="PROSITE" id="PS50215">
    <property type="entry name" value="ADAM_MEPRO"/>
    <property type="match status" value="1"/>
</dbReference>
<evidence type="ECO:0000313" key="10">
    <source>
        <dbReference type="EMBL" id="KAL3394435.1"/>
    </source>
</evidence>
<dbReference type="PANTHER" id="PTHR11905">
    <property type="entry name" value="ADAM A DISINTEGRIN AND METALLOPROTEASE DOMAIN"/>
    <property type="match status" value="1"/>
</dbReference>
<organism evidence="10 11">
    <name type="scientific">Trichogramma kaykai</name>
    <dbReference type="NCBI Taxonomy" id="54128"/>
    <lineage>
        <taxon>Eukaryota</taxon>
        <taxon>Metazoa</taxon>
        <taxon>Ecdysozoa</taxon>
        <taxon>Arthropoda</taxon>
        <taxon>Hexapoda</taxon>
        <taxon>Insecta</taxon>
        <taxon>Pterygota</taxon>
        <taxon>Neoptera</taxon>
        <taxon>Endopterygota</taxon>
        <taxon>Hymenoptera</taxon>
        <taxon>Apocrita</taxon>
        <taxon>Proctotrupomorpha</taxon>
        <taxon>Chalcidoidea</taxon>
        <taxon>Trichogrammatidae</taxon>
        <taxon>Trichogramma</taxon>
    </lineage>
</organism>
<evidence type="ECO:0000256" key="7">
    <source>
        <dbReference type="ARBA" id="ARBA00023180"/>
    </source>
</evidence>
<feature type="binding site" evidence="8">
    <location>
        <position position="374"/>
    </location>
    <ligand>
        <name>Zn(2+)</name>
        <dbReference type="ChEBI" id="CHEBI:29105"/>
        <note>catalytic</note>
    </ligand>
</feature>
<dbReference type="GO" id="GO:0006508">
    <property type="term" value="P:proteolysis"/>
    <property type="evidence" value="ECO:0007669"/>
    <property type="project" value="UniProtKB-KW"/>
</dbReference>
<keyword evidence="11" id="KW-1185">Reference proteome</keyword>
<keyword evidence="1" id="KW-0645">Protease</keyword>
<protein>
    <recommendedName>
        <fullName evidence="9">Peptidase M12B domain-containing protein</fullName>
    </recommendedName>
</protein>
<dbReference type="Proteomes" id="UP001627154">
    <property type="component" value="Unassembled WGS sequence"/>
</dbReference>
<evidence type="ECO:0000256" key="4">
    <source>
        <dbReference type="ARBA" id="ARBA00022833"/>
    </source>
</evidence>
<comment type="caution">
    <text evidence="8">Lacks conserved residue(s) required for the propagation of feature annotation.</text>
</comment>
<gene>
    <name evidence="10" type="ORF">TKK_011443</name>
</gene>
<accession>A0ABD2WN77</accession>
<feature type="binding site" evidence="8">
    <location>
        <position position="370"/>
    </location>
    <ligand>
        <name>Zn(2+)</name>
        <dbReference type="ChEBI" id="CHEBI:29105"/>
        <note>catalytic</note>
    </ligand>
</feature>
<keyword evidence="4 8" id="KW-0862">Zinc</keyword>
<dbReference type="PANTHER" id="PTHR11905:SF249">
    <property type="entry name" value="SOL NARAE, ISOFORM C"/>
    <property type="match status" value="1"/>
</dbReference>
<dbReference type="Pfam" id="PF13688">
    <property type="entry name" value="Reprolysin_5"/>
    <property type="match status" value="1"/>
</dbReference>
<evidence type="ECO:0000256" key="6">
    <source>
        <dbReference type="ARBA" id="ARBA00023157"/>
    </source>
</evidence>
<dbReference type="GO" id="GO:0008237">
    <property type="term" value="F:metallopeptidase activity"/>
    <property type="evidence" value="ECO:0007669"/>
    <property type="project" value="UniProtKB-KW"/>
</dbReference>
<dbReference type="SUPFAM" id="SSF55486">
    <property type="entry name" value="Metalloproteases ('zincins'), catalytic domain"/>
    <property type="match status" value="1"/>
</dbReference>
<keyword evidence="5" id="KW-0482">Metalloprotease</keyword>
<feature type="domain" description="Peptidase M12B" evidence="9">
    <location>
        <begin position="215"/>
        <end position="438"/>
    </location>
</feature>
<dbReference type="Gene3D" id="3.40.1620.60">
    <property type="match status" value="4"/>
</dbReference>
<keyword evidence="2 8" id="KW-0479">Metal-binding</keyword>
<dbReference type="Gene3D" id="3.40.390.10">
    <property type="entry name" value="Collagenase (Catalytic Domain)"/>
    <property type="match status" value="1"/>
</dbReference>
<feature type="binding site" evidence="8">
    <location>
        <position position="380"/>
    </location>
    <ligand>
        <name>Zn(2+)</name>
        <dbReference type="ChEBI" id="CHEBI:29105"/>
        <note>catalytic</note>
    </ligand>
</feature>
<dbReference type="GO" id="GO:0046872">
    <property type="term" value="F:metal ion binding"/>
    <property type="evidence" value="ECO:0007669"/>
    <property type="project" value="UniProtKB-KW"/>
</dbReference>
<dbReference type="EMBL" id="JBJJXI010000092">
    <property type="protein sequence ID" value="KAL3394435.1"/>
    <property type="molecule type" value="Genomic_DNA"/>
</dbReference>
<dbReference type="AlphaFoldDB" id="A0ABD2WN77"/>